<dbReference type="PROSITE" id="PS50043">
    <property type="entry name" value="HTH_LUXR_2"/>
    <property type="match status" value="1"/>
</dbReference>
<proteinExistence type="predicted"/>
<evidence type="ECO:0000259" key="1">
    <source>
        <dbReference type="PROSITE" id="PS50043"/>
    </source>
</evidence>
<keyword evidence="3" id="KW-1185">Reference proteome</keyword>
<dbReference type="InterPro" id="IPR002182">
    <property type="entry name" value="NB-ARC"/>
</dbReference>
<dbReference type="PRINTS" id="PR00364">
    <property type="entry name" value="DISEASERSIST"/>
</dbReference>
<dbReference type="PANTHER" id="PTHR47691:SF3">
    <property type="entry name" value="HTH-TYPE TRANSCRIPTIONAL REGULATOR RV0890C-RELATED"/>
    <property type="match status" value="1"/>
</dbReference>
<evidence type="ECO:0000313" key="3">
    <source>
        <dbReference type="Proteomes" id="UP001344906"/>
    </source>
</evidence>
<dbReference type="CDD" id="cd06170">
    <property type="entry name" value="LuxR_C_like"/>
    <property type="match status" value="1"/>
</dbReference>
<dbReference type="Gene3D" id="3.40.50.300">
    <property type="entry name" value="P-loop containing nucleotide triphosphate hydrolases"/>
    <property type="match status" value="1"/>
</dbReference>
<feature type="domain" description="HTH luxR-type" evidence="1">
    <location>
        <begin position="748"/>
        <end position="813"/>
    </location>
</feature>
<dbReference type="SMART" id="SM00421">
    <property type="entry name" value="HTH_LUXR"/>
    <property type="match status" value="1"/>
</dbReference>
<dbReference type="RefSeq" id="WP_338247629.1">
    <property type="nucleotide sequence ID" value="NZ_BSRI01000001.1"/>
</dbReference>
<name>A0ABQ6FMZ2_9CHLR</name>
<evidence type="ECO:0000313" key="2">
    <source>
        <dbReference type="EMBL" id="GLV53906.1"/>
    </source>
</evidence>
<dbReference type="Gene3D" id="1.25.40.10">
    <property type="entry name" value="Tetratricopeptide repeat domain"/>
    <property type="match status" value="1"/>
</dbReference>
<dbReference type="InterPro" id="IPR011990">
    <property type="entry name" value="TPR-like_helical_dom_sf"/>
</dbReference>
<dbReference type="CDD" id="cd00009">
    <property type="entry name" value="AAA"/>
    <property type="match status" value="1"/>
</dbReference>
<dbReference type="SUPFAM" id="SSF48452">
    <property type="entry name" value="TPR-like"/>
    <property type="match status" value="1"/>
</dbReference>
<dbReference type="InterPro" id="IPR036388">
    <property type="entry name" value="WH-like_DNA-bd_sf"/>
</dbReference>
<protein>
    <recommendedName>
        <fullName evidence="1">HTH luxR-type domain-containing protein</fullName>
    </recommendedName>
</protein>
<dbReference type="Pfam" id="PF00931">
    <property type="entry name" value="NB-ARC"/>
    <property type="match status" value="1"/>
</dbReference>
<dbReference type="Gene3D" id="1.10.10.10">
    <property type="entry name" value="Winged helix-like DNA-binding domain superfamily/Winged helix DNA-binding domain"/>
    <property type="match status" value="1"/>
</dbReference>
<dbReference type="Pfam" id="PF00196">
    <property type="entry name" value="GerE"/>
    <property type="match status" value="1"/>
</dbReference>
<dbReference type="InterPro" id="IPR058852">
    <property type="entry name" value="HTH_77"/>
</dbReference>
<dbReference type="PANTHER" id="PTHR47691">
    <property type="entry name" value="REGULATOR-RELATED"/>
    <property type="match status" value="1"/>
</dbReference>
<dbReference type="SUPFAM" id="SSF52540">
    <property type="entry name" value="P-loop containing nucleoside triphosphate hydrolases"/>
    <property type="match status" value="1"/>
</dbReference>
<dbReference type="SUPFAM" id="SSF46894">
    <property type="entry name" value="C-terminal effector domain of the bipartite response regulators"/>
    <property type="match status" value="1"/>
</dbReference>
<sequence length="815" mass="91471">MKKEHYYNPHQPFATAPYLKIVQHSSPEEREILRPPSQLFSVQHLLTPLTPLVGREREVEAICSLLQQPDVRLLTLTGPGGVGKTRLALQVLAESSSAFADGVLFVPMASICTIDLVLPTIAHALGFDEEQDRYSLMQMQAAMREKHFLLLLDNFEHIAEAAPLLKSLLAICPQLKILITSRTVLCLWGEREFYVAPLALPNLTCLPPCEDLAQIASVSLFLQRAHTACPDFALTSENAYAIAEICVRLDGLPLAIELAAARMKLFSSQSLLERLKRPLSLLTNGNRDAPERHQTLRKAMEWSYHLLTQEERRLFRRLSVFAGGCSLQAIEAISQSTGWQDEPILDTLTSLLNHSLLQREPQMGEQESYFTMLETVREYAAECLRHSGEEEEISQAHAEYYLALTRTLDMELSTPGTEVHYWIERELDNFRVAFGWFLSSQRAEGALEMGERLWTIFCSQNHAAEGHRWLRQVLEYQQSTTRLKADTTVQALHTAVMLGYCRDNWAQAEMLAESPQNLFETADHRWDAARNSIIEGIEALLQEQYASASTLANESIQVLQDTPYIGLLSEAFLILAYSFHFQGDYLQAYTLGKKGLALSRQTEEPYAMIRALYAMALFAEAQGNDADVQALYEESITITRTIIKTDSVLSLAVCLLGVGVIAALQKQYAWSACLWGKARDLYKKRESLSELGPYRWLTTVLGTKLLYSDAMNVVRTQLGAQAFAVATHEGRALTREQLSSRLESQLIPARSSEELTARENDVLRLLAEGLSSARIAKRLAISTATVNTHVRTIYSKLNVSSRSAATRYAIEHDLV</sequence>
<dbReference type="InterPro" id="IPR000792">
    <property type="entry name" value="Tscrpt_reg_LuxR_C"/>
</dbReference>
<accession>A0ABQ6FMZ2</accession>
<reference evidence="2 3" key="1">
    <citation type="submission" date="2023-02" db="EMBL/GenBank/DDBJ databases">
        <title>Dictyobacter halimunensis sp. nov., a new member of the class Ktedonobacteria from forest soil in a geothermal area.</title>
        <authorList>
            <person name="Rachmania M.K."/>
            <person name="Ningsih F."/>
            <person name="Sakai Y."/>
            <person name="Yabe S."/>
            <person name="Yokota A."/>
            <person name="Sjamsuridzal W."/>
        </authorList>
    </citation>
    <scope>NUCLEOTIDE SEQUENCE [LARGE SCALE GENOMIC DNA]</scope>
    <source>
        <strain evidence="2 3">S3.2.2.5</strain>
    </source>
</reference>
<dbReference type="EMBL" id="BSRI01000001">
    <property type="protein sequence ID" value="GLV53906.1"/>
    <property type="molecule type" value="Genomic_DNA"/>
</dbReference>
<gene>
    <name evidence="2" type="ORF">KDH_07570</name>
</gene>
<comment type="caution">
    <text evidence="2">The sequence shown here is derived from an EMBL/GenBank/DDBJ whole genome shotgun (WGS) entry which is preliminary data.</text>
</comment>
<dbReference type="Proteomes" id="UP001344906">
    <property type="component" value="Unassembled WGS sequence"/>
</dbReference>
<dbReference type="InterPro" id="IPR027417">
    <property type="entry name" value="P-loop_NTPase"/>
</dbReference>
<organism evidence="2 3">
    <name type="scientific">Dictyobacter halimunensis</name>
    <dbReference type="NCBI Taxonomy" id="3026934"/>
    <lineage>
        <taxon>Bacteria</taxon>
        <taxon>Bacillati</taxon>
        <taxon>Chloroflexota</taxon>
        <taxon>Ktedonobacteria</taxon>
        <taxon>Ktedonobacterales</taxon>
        <taxon>Dictyobacteraceae</taxon>
        <taxon>Dictyobacter</taxon>
    </lineage>
</organism>
<dbReference type="PRINTS" id="PR00038">
    <property type="entry name" value="HTHLUXR"/>
</dbReference>
<dbReference type="InterPro" id="IPR016032">
    <property type="entry name" value="Sig_transdc_resp-reg_C-effctor"/>
</dbReference>
<dbReference type="Pfam" id="PF25872">
    <property type="entry name" value="HTH_77"/>
    <property type="match status" value="1"/>
</dbReference>